<reference evidence="1" key="1">
    <citation type="submission" date="2022-08" db="EMBL/GenBank/DDBJ databases">
        <title>Genome Sequence of Fusarium decemcellulare.</title>
        <authorList>
            <person name="Buettner E."/>
        </authorList>
    </citation>
    <scope>NUCLEOTIDE SEQUENCE</scope>
    <source>
        <strain evidence="1">Babe19</strain>
    </source>
</reference>
<comment type="caution">
    <text evidence="1">The sequence shown here is derived from an EMBL/GenBank/DDBJ whole genome shotgun (WGS) entry which is preliminary data.</text>
</comment>
<sequence>MASFSYSPISAERAEIRLLVIEPGSWEEPLECRLQHAVLSEKPSYEALSYTWGDANDKRPITLNGSSWQVTANLESALRSLRQQDKPKATWIDALCINQEDLEEKAEQVPKMWDIYTSATSMVAWLGPAGDDGDAAMEAIQDIATKIEAMDDLDPSIGPDDLLRVGVDVNRIDWSSIWSFLNRPYWRRIWVIQELASCTIRGAATEDDDKGSIMCGSKSMPKAEFERLVILLTVLTRSNLFVDSGSGIILEPARSVARWGLPPALRMFMTYSGDYDLTTSLWLAPYFQASVPHDMLYALLGLVSKDESALITPDYSKPVESVYFDVYKSLILHSESLTCVLFNRVCRSGQGPSWIFDVAPRLSAGPLWANEATFEAAANVPMDIYFKDDSRHMVAKGIKIGVLKAVVGPHSQIQQSQSPHRSEEQPDELELTAELPSALSFRKFLEDLKVFRQTLSSDDDREGLWRTLAMDHDMSDLDNPITPAPRHFEEEFEVATDCKDIPADYEPDLPPDMRQPHYLQFSKFLYNVLDSTQNRCFFRTACGKMGLGPYDSKEGDVVAALFGAERLFMLRPISTGYQVVGDAYVQGGMFGEFVSAYLNGDDSVVEEFVLC</sequence>
<evidence type="ECO:0000313" key="2">
    <source>
        <dbReference type="Proteomes" id="UP001148629"/>
    </source>
</evidence>
<proteinExistence type="predicted"/>
<protein>
    <submittedName>
        <fullName evidence="1">Uncharacterized protein</fullName>
    </submittedName>
</protein>
<gene>
    <name evidence="1" type="ORF">NM208_g10068</name>
</gene>
<keyword evidence="2" id="KW-1185">Reference proteome</keyword>
<dbReference type="EMBL" id="JANRMS010001371">
    <property type="protein sequence ID" value="KAJ3528745.1"/>
    <property type="molecule type" value="Genomic_DNA"/>
</dbReference>
<name>A0ACC1RZ73_9HYPO</name>
<accession>A0ACC1RZ73</accession>
<evidence type="ECO:0000313" key="1">
    <source>
        <dbReference type="EMBL" id="KAJ3528745.1"/>
    </source>
</evidence>
<organism evidence="1 2">
    <name type="scientific">Fusarium decemcellulare</name>
    <dbReference type="NCBI Taxonomy" id="57161"/>
    <lineage>
        <taxon>Eukaryota</taxon>
        <taxon>Fungi</taxon>
        <taxon>Dikarya</taxon>
        <taxon>Ascomycota</taxon>
        <taxon>Pezizomycotina</taxon>
        <taxon>Sordariomycetes</taxon>
        <taxon>Hypocreomycetidae</taxon>
        <taxon>Hypocreales</taxon>
        <taxon>Nectriaceae</taxon>
        <taxon>Fusarium</taxon>
        <taxon>Fusarium decemcellulare species complex</taxon>
    </lineage>
</organism>
<dbReference type="Proteomes" id="UP001148629">
    <property type="component" value="Unassembled WGS sequence"/>
</dbReference>